<dbReference type="InterPro" id="IPR001279">
    <property type="entry name" value="Metallo-B-lactamas"/>
</dbReference>
<dbReference type="InterPro" id="IPR050698">
    <property type="entry name" value="MBL"/>
</dbReference>
<name>A0A1I5SGP7_9FIRM</name>
<feature type="domain" description="Metallo-beta-lactamase" evidence="2">
    <location>
        <begin position="14"/>
        <end position="247"/>
    </location>
</feature>
<dbReference type="InterPro" id="IPR011108">
    <property type="entry name" value="RMMBL"/>
</dbReference>
<dbReference type="GO" id="GO:0016787">
    <property type="term" value="F:hydrolase activity"/>
    <property type="evidence" value="ECO:0007669"/>
    <property type="project" value="UniProtKB-KW"/>
</dbReference>
<dbReference type="SMART" id="SM00849">
    <property type="entry name" value="Lactamase_B"/>
    <property type="match status" value="1"/>
</dbReference>
<dbReference type="Pfam" id="PF10996">
    <property type="entry name" value="Beta-Casp"/>
    <property type="match status" value="1"/>
</dbReference>
<evidence type="ECO:0000313" key="5">
    <source>
        <dbReference type="Proteomes" id="UP000198577"/>
    </source>
</evidence>
<evidence type="ECO:0000313" key="4">
    <source>
        <dbReference type="EMBL" id="SFP69889.1"/>
    </source>
</evidence>
<dbReference type="Pfam" id="PF00753">
    <property type="entry name" value="Lactamase_B"/>
    <property type="match status" value="1"/>
</dbReference>
<dbReference type="InterPro" id="IPR022712">
    <property type="entry name" value="Beta_Casp"/>
</dbReference>
<evidence type="ECO:0000256" key="1">
    <source>
        <dbReference type="ARBA" id="ARBA00022801"/>
    </source>
</evidence>
<evidence type="ECO:0000259" key="3">
    <source>
        <dbReference type="SMART" id="SM01027"/>
    </source>
</evidence>
<dbReference type="InterPro" id="IPR036866">
    <property type="entry name" value="RibonucZ/Hydroxyglut_hydro"/>
</dbReference>
<dbReference type="EMBL" id="FOXR01000002">
    <property type="protein sequence ID" value="SFP69889.1"/>
    <property type="molecule type" value="Genomic_DNA"/>
</dbReference>
<dbReference type="CDD" id="cd16295">
    <property type="entry name" value="TTHA0252-CPSF-like_MBL-fold"/>
    <property type="match status" value="1"/>
</dbReference>
<keyword evidence="5" id="KW-1185">Reference proteome</keyword>
<dbReference type="Gene3D" id="3.40.50.10890">
    <property type="match status" value="1"/>
</dbReference>
<dbReference type="GO" id="GO:0004521">
    <property type="term" value="F:RNA endonuclease activity"/>
    <property type="evidence" value="ECO:0007669"/>
    <property type="project" value="TreeGrafter"/>
</dbReference>
<accession>A0A1I5SGP7</accession>
<dbReference type="PANTHER" id="PTHR11203">
    <property type="entry name" value="CLEAVAGE AND POLYADENYLATION SPECIFICITY FACTOR FAMILY MEMBER"/>
    <property type="match status" value="1"/>
</dbReference>
<dbReference type="AlphaFoldDB" id="A0A1I5SGP7"/>
<feature type="domain" description="Beta-Casp" evidence="3">
    <location>
        <begin position="252"/>
        <end position="386"/>
    </location>
</feature>
<dbReference type="PANTHER" id="PTHR11203:SF37">
    <property type="entry name" value="INTEGRATOR COMPLEX SUBUNIT 11"/>
    <property type="match status" value="1"/>
</dbReference>
<proteinExistence type="predicted"/>
<protein>
    <submittedName>
        <fullName evidence="4">Metallo-beta-lactamase family protein</fullName>
    </submittedName>
</protein>
<organism evidence="4 5">
    <name type="scientific">Caldicoprobacter faecalis</name>
    <dbReference type="NCBI Taxonomy" id="937334"/>
    <lineage>
        <taxon>Bacteria</taxon>
        <taxon>Bacillati</taxon>
        <taxon>Bacillota</taxon>
        <taxon>Clostridia</taxon>
        <taxon>Caldicoprobacterales</taxon>
        <taxon>Caldicoprobacteraceae</taxon>
        <taxon>Caldicoprobacter</taxon>
    </lineage>
</organism>
<sequence length="557" mass="63387">MIKIRFLGAVDGVTGSCHVIEFNDKLILLDCGLYQGKDEELNYAEFEFNPADIDYLFLSHSHIDHSGRIPLLVKKGFKGTIYCSKPTYDLCEVMLLDSAHIQEAEAEWKNRKAKRSGKPLVDPLYTQADVHDSLRFFKPVLYGQIVKVDDDLTVRFSDAGHILGSSIIEMWFKDENEVIKIVYSGDLGMKEKPLLKDPAAIDSADYVIMESTYGDREHKDVEQAEQQLIDIILKTAERGGSVIIPSFAVGRTQEIIYHLNKYYDKKLSEAGERENRLRKIPVYVDSPLAIKATEVFARNAHVFDEEARDYLMKGDNPLYFENLHFIQSVEESKMLNFSNEPKIIISSSGMCEAGRIKHHLKHNLWKKECSVVFVGYQAEGTLGRRILDGAKEVKILGEDIRVNAEIYDVEGFSSHADKKGLINWLKNFSEKPKKVFLVHGESEAKEGLAKEINDILGIECLIPAYNTAYEVRGKAEVKEIDVAGREELEVSGQVERVYIEKLKNEIVNIKHLIENALKLIEEYLNSDNVDMEKYRKINNSLLEIESKVMDLTILSGR</sequence>
<dbReference type="STRING" id="937334.SAMN05444406_102130"/>
<dbReference type="SMART" id="SM01027">
    <property type="entry name" value="Beta-Casp"/>
    <property type="match status" value="1"/>
</dbReference>
<dbReference type="Proteomes" id="UP000198577">
    <property type="component" value="Unassembled WGS sequence"/>
</dbReference>
<evidence type="ECO:0000259" key="2">
    <source>
        <dbReference type="SMART" id="SM00849"/>
    </source>
</evidence>
<keyword evidence="1" id="KW-0378">Hydrolase</keyword>
<gene>
    <name evidence="4" type="ORF">SAMN05444406_102130</name>
</gene>
<dbReference type="Pfam" id="PF07521">
    <property type="entry name" value="RMMBL"/>
    <property type="match status" value="1"/>
</dbReference>
<dbReference type="Gene3D" id="3.60.15.10">
    <property type="entry name" value="Ribonuclease Z/Hydroxyacylglutathione hydrolase-like"/>
    <property type="match status" value="1"/>
</dbReference>
<reference evidence="4 5" key="1">
    <citation type="submission" date="2016-10" db="EMBL/GenBank/DDBJ databases">
        <authorList>
            <person name="de Groot N.N."/>
        </authorList>
    </citation>
    <scope>NUCLEOTIDE SEQUENCE [LARGE SCALE GENOMIC DNA]</scope>
    <source>
        <strain evidence="4 5">DSM 20678</strain>
    </source>
</reference>
<dbReference type="SUPFAM" id="SSF56281">
    <property type="entry name" value="Metallo-hydrolase/oxidoreductase"/>
    <property type="match status" value="1"/>
</dbReference>